<dbReference type="VEuPathDB" id="FungiDB:PTTG_00662"/>
<reference evidence="3 4" key="3">
    <citation type="journal article" date="2017" name="G3 (Bethesda)">
        <title>Comparative analysis highlights variable genome content of wheat rusts and divergence of the mating loci.</title>
        <authorList>
            <person name="Cuomo C.A."/>
            <person name="Bakkeren G."/>
            <person name="Khalil H.B."/>
            <person name="Panwar V."/>
            <person name="Joly D."/>
            <person name="Linning R."/>
            <person name="Sakthikumar S."/>
            <person name="Song X."/>
            <person name="Adiconis X."/>
            <person name="Fan L."/>
            <person name="Goldberg J.M."/>
            <person name="Levin J.Z."/>
            <person name="Young S."/>
            <person name="Zeng Q."/>
            <person name="Anikster Y."/>
            <person name="Bruce M."/>
            <person name="Wang M."/>
            <person name="Yin C."/>
            <person name="McCallum B."/>
            <person name="Szabo L.J."/>
            <person name="Hulbert S."/>
            <person name="Chen X."/>
            <person name="Fellers J.P."/>
        </authorList>
    </citation>
    <scope>NUCLEOTIDE SEQUENCE</scope>
    <source>
        <strain evidence="4">Isolate 1-1 / race 1 (BBBD)</strain>
        <strain evidence="3">isolate 1-1 / race 1 (BBBD)</strain>
    </source>
</reference>
<evidence type="ECO:0000313" key="2">
    <source>
        <dbReference type="EMBL" id="OAV96339.1"/>
    </source>
</evidence>
<keyword evidence="1" id="KW-0732">Signal</keyword>
<reference evidence="2" key="1">
    <citation type="submission" date="2009-11" db="EMBL/GenBank/DDBJ databases">
        <authorList>
            <consortium name="The Broad Institute Genome Sequencing Platform"/>
            <person name="Ward D."/>
            <person name="Feldgarden M."/>
            <person name="Earl A."/>
            <person name="Young S.K."/>
            <person name="Zeng Q."/>
            <person name="Koehrsen M."/>
            <person name="Alvarado L."/>
            <person name="Berlin A."/>
            <person name="Bochicchio J."/>
            <person name="Borenstein D."/>
            <person name="Chapman S.B."/>
            <person name="Chen Z."/>
            <person name="Engels R."/>
            <person name="Freedman E."/>
            <person name="Gellesch M."/>
            <person name="Goldberg J."/>
            <person name="Griggs A."/>
            <person name="Gujja S."/>
            <person name="Heilman E."/>
            <person name="Heiman D."/>
            <person name="Hepburn T."/>
            <person name="Howarth C."/>
            <person name="Jen D."/>
            <person name="Larson L."/>
            <person name="Lewis B."/>
            <person name="Mehta T."/>
            <person name="Park D."/>
            <person name="Pearson M."/>
            <person name="Roberts A."/>
            <person name="Saif S."/>
            <person name="Shea T."/>
            <person name="Shenoy N."/>
            <person name="Sisk P."/>
            <person name="Stolte C."/>
            <person name="Sykes S."/>
            <person name="Thomson T."/>
            <person name="Walk T."/>
            <person name="White J."/>
            <person name="Yandava C."/>
            <person name="Izard J."/>
            <person name="Baranova O.V."/>
            <person name="Blanton J.M."/>
            <person name="Tanner A.C."/>
            <person name="Dewhirst F.E."/>
            <person name="Haas B."/>
            <person name="Nusbaum C."/>
            <person name="Birren B."/>
        </authorList>
    </citation>
    <scope>NUCLEOTIDE SEQUENCE [LARGE SCALE GENOMIC DNA]</scope>
    <source>
        <strain evidence="2">1-1 BBBD Race 1</strain>
    </source>
</reference>
<dbReference type="Proteomes" id="UP000005240">
    <property type="component" value="Unassembled WGS sequence"/>
</dbReference>
<reference evidence="3" key="4">
    <citation type="submission" date="2025-05" db="UniProtKB">
        <authorList>
            <consortium name="EnsemblFungi"/>
        </authorList>
    </citation>
    <scope>IDENTIFICATION</scope>
    <source>
        <strain evidence="3">isolate 1-1 / race 1 (BBBD)</strain>
    </source>
</reference>
<name>A0A0C4EIU5_PUCT1</name>
<evidence type="ECO:0000313" key="4">
    <source>
        <dbReference type="Proteomes" id="UP000005240"/>
    </source>
</evidence>
<proteinExistence type="predicted"/>
<sequence length="190" mass="20039">MVAFNVIATFSIVIASVVAHPVSEQLVARQYVDSVQTASRSYQQMSSEFSSLRQSIAGGQVSFQSAQQQFQSLSSQTSSTVLALNNCQRCFDNGSAATLTTSASQAYSEMNSLVQTANEVYGPQAQQLVSPISQLDGPLQTNLDRFSGAGVGAQSLLPPNFAQTMGQSGFPRLSDFASQYQNGPGGGSGF</sequence>
<protein>
    <submittedName>
        <fullName evidence="2 3">Uncharacterized protein</fullName>
    </submittedName>
</protein>
<dbReference type="OrthoDB" id="2498105at2759"/>
<evidence type="ECO:0000313" key="3">
    <source>
        <dbReference type="EnsemblFungi" id="PTTG_00662-t43_1-p1"/>
    </source>
</evidence>
<feature type="signal peptide" evidence="1">
    <location>
        <begin position="1"/>
        <end position="19"/>
    </location>
</feature>
<keyword evidence="4" id="KW-1185">Reference proteome</keyword>
<feature type="chain" id="PRO_5009386258" evidence="1">
    <location>
        <begin position="20"/>
        <end position="190"/>
    </location>
</feature>
<dbReference type="STRING" id="630390.A0A0C4EIU5"/>
<dbReference type="AlphaFoldDB" id="A0A0C4EIU5"/>
<dbReference type="EMBL" id="ADAS02000020">
    <property type="protein sequence ID" value="OAV96339.1"/>
    <property type="molecule type" value="Genomic_DNA"/>
</dbReference>
<reference evidence="2" key="2">
    <citation type="submission" date="2016-05" db="EMBL/GenBank/DDBJ databases">
        <title>Comparative analysis highlights variable genome content of wheat rusts and divergence of the mating loci.</title>
        <authorList>
            <person name="Cuomo C.A."/>
            <person name="Bakkeren G."/>
            <person name="Szabo L."/>
            <person name="Khalil H."/>
            <person name="Joly D."/>
            <person name="Goldberg J."/>
            <person name="Young S."/>
            <person name="Zeng Q."/>
            <person name="Fellers J."/>
        </authorList>
    </citation>
    <scope>NUCLEOTIDE SEQUENCE [LARGE SCALE GENOMIC DNA]</scope>
    <source>
        <strain evidence="2">1-1 BBBD Race 1</strain>
    </source>
</reference>
<dbReference type="EnsemblFungi" id="PTTG_00662-t43_1">
    <property type="protein sequence ID" value="PTTG_00662-t43_1-p1"/>
    <property type="gene ID" value="PTTG_00662"/>
</dbReference>
<organism evidence="2">
    <name type="scientific">Puccinia triticina (isolate 1-1 / race 1 (BBBD))</name>
    <name type="common">Brown leaf rust fungus</name>
    <dbReference type="NCBI Taxonomy" id="630390"/>
    <lineage>
        <taxon>Eukaryota</taxon>
        <taxon>Fungi</taxon>
        <taxon>Dikarya</taxon>
        <taxon>Basidiomycota</taxon>
        <taxon>Pucciniomycotina</taxon>
        <taxon>Pucciniomycetes</taxon>
        <taxon>Pucciniales</taxon>
        <taxon>Pucciniaceae</taxon>
        <taxon>Puccinia</taxon>
    </lineage>
</organism>
<accession>A0A0C4EIU5</accession>
<evidence type="ECO:0000256" key="1">
    <source>
        <dbReference type="SAM" id="SignalP"/>
    </source>
</evidence>
<gene>
    <name evidence="2" type="ORF">PTTG_00662</name>
</gene>